<gene>
    <name evidence="6" type="ORF">LKD48_03310</name>
</gene>
<dbReference type="GO" id="GO:0032993">
    <property type="term" value="C:protein-DNA complex"/>
    <property type="evidence" value="ECO:0007669"/>
    <property type="project" value="TreeGrafter"/>
</dbReference>
<dbReference type="GO" id="GO:0003677">
    <property type="term" value="F:DNA binding"/>
    <property type="evidence" value="ECO:0007669"/>
    <property type="project" value="UniProtKB-KW"/>
</dbReference>
<protein>
    <submittedName>
        <fullName evidence="6">LysR family transcriptional regulator</fullName>
    </submittedName>
</protein>
<dbReference type="GO" id="GO:0003700">
    <property type="term" value="F:DNA-binding transcription factor activity"/>
    <property type="evidence" value="ECO:0007669"/>
    <property type="project" value="InterPro"/>
</dbReference>
<dbReference type="PRINTS" id="PR00039">
    <property type="entry name" value="HTHLYSR"/>
</dbReference>
<dbReference type="SUPFAM" id="SSF53850">
    <property type="entry name" value="Periplasmic binding protein-like II"/>
    <property type="match status" value="1"/>
</dbReference>
<dbReference type="Gene3D" id="3.40.190.290">
    <property type="match status" value="1"/>
</dbReference>
<evidence type="ECO:0000256" key="1">
    <source>
        <dbReference type="ARBA" id="ARBA00009437"/>
    </source>
</evidence>
<keyword evidence="2" id="KW-0805">Transcription regulation</keyword>
<comment type="caution">
    <text evidence="6">The sequence shown here is derived from an EMBL/GenBank/DDBJ whole genome shotgun (WGS) entry which is preliminary data.</text>
</comment>
<dbReference type="Proteomes" id="UP001198200">
    <property type="component" value="Unassembled WGS sequence"/>
</dbReference>
<dbReference type="EMBL" id="JAJEQN010000006">
    <property type="protein sequence ID" value="MCC2220674.1"/>
    <property type="molecule type" value="Genomic_DNA"/>
</dbReference>
<dbReference type="InterPro" id="IPR005119">
    <property type="entry name" value="LysR_subst-bd"/>
</dbReference>
<dbReference type="PROSITE" id="PS50931">
    <property type="entry name" value="HTH_LYSR"/>
    <property type="match status" value="1"/>
</dbReference>
<comment type="similarity">
    <text evidence="1">Belongs to the LysR transcriptional regulatory family.</text>
</comment>
<dbReference type="SUPFAM" id="SSF46785">
    <property type="entry name" value="Winged helix' DNA-binding domain"/>
    <property type="match status" value="1"/>
</dbReference>
<evidence type="ECO:0000313" key="6">
    <source>
        <dbReference type="EMBL" id="MCC2220674.1"/>
    </source>
</evidence>
<dbReference type="InterPro" id="IPR036390">
    <property type="entry name" value="WH_DNA-bd_sf"/>
</dbReference>
<evidence type="ECO:0000259" key="5">
    <source>
        <dbReference type="PROSITE" id="PS50931"/>
    </source>
</evidence>
<sequence length="303" mass="34832">MTLQQLRYAIAVADCGSMNQAAAKLFISQPSLSEAVKELEREIGIRIFGRTNRGILVTTEGNEFLGYARQVVEQYRLMEQRYVEKTQTKKRFAVSMQHYTFAVKAFVEMVKEFGMDDYAFAIHETKTGTVIEHVKDFISEIGILYMSDFNRKILMKLIHESELEFIPLFDCNTYVYVWKKNPIASKSSVSLQELEKYPCLTFDQGKTNSFYFAEEVFSTYEYKQTIQVDDRASMLNLMVGLNGYTLCSGIICEELNGSDYAAVPLKETEVMTIGYVKRKSIQLSELAQLYVNELAKYKNLVLK</sequence>
<dbReference type="InterPro" id="IPR000847">
    <property type="entry name" value="LysR_HTH_N"/>
</dbReference>
<feature type="domain" description="HTH lysR-type" evidence="5">
    <location>
        <begin position="1"/>
        <end position="58"/>
    </location>
</feature>
<dbReference type="PANTHER" id="PTHR30346">
    <property type="entry name" value="TRANSCRIPTIONAL DUAL REGULATOR HCAR-RELATED"/>
    <property type="match status" value="1"/>
</dbReference>
<proteinExistence type="inferred from homology"/>
<dbReference type="AlphaFoldDB" id="A0AAE3JBE0"/>
<keyword evidence="3" id="KW-0238">DNA-binding</keyword>
<dbReference type="PANTHER" id="PTHR30346:SF0">
    <property type="entry name" value="HCA OPERON TRANSCRIPTIONAL ACTIVATOR HCAR"/>
    <property type="match status" value="1"/>
</dbReference>
<name>A0AAE3JBE0_9FIRM</name>
<dbReference type="FunFam" id="1.10.10.10:FF:000001">
    <property type="entry name" value="LysR family transcriptional regulator"/>
    <property type="match status" value="1"/>
</dbReference>
<dbReference type="Pfam" id="PF00126">
    <property type="entry name" value="HTH_1"/>
    <property type="match status" value="1"/>
</dbReference>
<reference evidence="6 7" key="1">
    <citation type="submission" date="2021-10" db="EMBL/GenBank/DDBJ databases">
        <title>Anaerobic single-cell dispensing facilitates the cultivation of human gut bacteria.</title>
        <authorList>
            <person name="Afrizal A."/>
        </authorList>
    </citation>
    <scope>NUCLEOTIDE SEQUENCE [LARGE SCALE GENOMIC DNA]</scope>
    <source>
        <strain evidence="6 7">CLA-AA-H224</strain>
    </source>
</reference>
<keyword evidence="7" id="KW-1185">Reference proteome</keyword>
<dbReference type="RefSeq" id="WP_308731185.1">
    <property type="nucleotide sequence ID" value="NZ_JAJEQN010000006.1"/>
</dbReference>
<evidence type="ECO:0000313" key="7">
    <source>
        <dbReference type="Proteomes" id="UP001198200"/>
    </source>
</evidence>
<dbReference type="Pfam" id="PF03466">
    <property type="entry name" value="LysR_substrate"/>
    <property type="match status" value="1"/>
</dbReference>
<evidence type="ECO:0000256" key="3">
    <source>
        <dbReference type="ARBA" id="ARBA00023125"/>
    </source>
</evidence>
<organism evidence="6 7">
    <name type="scientific">Anthropogastromicrobium aceti</name>
    <dbReference type="NCBI Taxonomy" id="2981768"/>
    <lineage>
        <taxon>Bacteria</taxon>
        <taxon>Bacillati</taxon>
        <taxon>Bacillota</taxon>
        <taxon>Clostridia</taxon>
        <taxon>Lachnospirales</taxon>
        <taxon>Lachnospiraceae</taxon>
        <taxon>Anthropogastromicrobium</taxon>
    </lineage>
</organism>
<evidence type="ECO:0000256" key="2">
    <source>
        <dbReference type="ARBA" id="ARBA00023015"/>
    </source>
</evidence>
<dbReference type="CDD" id="cd05466">
    <property type="entry name" value="PBP2_LTTR_substrate"/>
    <property type="match status" value="1"/>
</dbReference>
<evidence type="ECO:0000256" key="4">
    <source>
        <dbReference type="ARBA" id="ARBA00023163"/>
    </source>
</evidence>
<keyword evidence="4" id="KW-0804">Transcription</keyword>
<dbReference type="Gene3D" id="1.10.10.10">
    <property type="entry name" value="Winged helix-like DNA-binding domain superfamily/Winged helix DNA-binding domain"/>
    <property type="match status" value="1"/>
</dbReference>
<dbReference type="InterPro" id="IPR036388">
    <property type="entry name" value="WH-like_DNA-bd_sf"/>
</dbReference>
<accession>A0AAE3JBE0</accession>